<dbReference type="GO" id="GO:0004672">
    <property type="term" value="F:protein kinase activity"/>
    <property type="evidence" value="ECO:0007669"/>
    <property type="project" value="InterPro"/>
</dbReference>
<feature type="binding site" evidence="5">
    <location>
        <position position="27"/>
    </location>
    <ligand>
        <name>ATP</name>
        <dbReference type="ChEBI" id="CHEBI:30616"/>
    </ligand>
</feature>
<dbReference type="PANTHER" id="PTHR48016">
    <property type="entry name" value="MAP KINASE KINASE KINASE SSK2-RELATED-RELATED"/>
    <property type="match status" value="1"/>
</dbReference>
<proteinExistence type="predicted"/>
<reference evidence="8" key="1">
    <citation type="submission" date="2016-11" db="UniProtKB">
        <authorList>
            <consortium name="WormBaseParasite"/>
        </authorList>
    </citation>
    <scope>IDENTIFICATION</scope>
</reference>
<evidence type="ECO:0000313" key="7">
    <source>
        <dbReference type="Proteomes" id="UP000095280"/>
    </source>
</evidence>
<dbReference type="InterPro" id="IPR017441">
    <property type="entry name" value="Protein_kinase_ATP_BS"/>
</dbReference>
<dbReference type="PROSITE" id="PS00107">
    <property type="entry name" value="PROTEIN_KINASE_ATP"/>
    <property type="match status" value="1"/>
</dbReference>
<keyword evidence="2 5" id="KW-0547">Nucleotide-binding</keyword>
<dbReference type="PANTHER" id="PTHR48016:SF56">
    <property type="entry name" value="MAPKK KINASE"/>
    <property type="match status" value="1"/>
</dbReference>
<accession>A0A1I8IRN7</accession>
<evidence type="ECO:0000256" key="5">
    <source>
        <dbReference type="PROSITE-ProRule" id="PRU10141"/>
    </source>
</evidence>
<protein>
    <submittedName>
        <fullName evidence="8">Protein kinase domain-containing protein</fullName>
    </submittedName>
</protein>
<evidence type="ECO:0000259" key="6">
    <source>
        <dbReference type="PROSITE" id="PS50011"/>
    </source>
</evidence>
<dbReference type="SUPFAM" id="SSF56112">
    <property type="entry name" value="Protein kinase-like (PK-like)"/>
    <property type="match status" value="1"/>
</dbReference>
<feature type="domain" description="Protein kinase" evidence="6">
    <location>
        <begin position="1"/>
        <end position="172"/>
    </location>
</feature>
<dbReference type="Pfam" id="PF00069">
    <property type="entry name" value="Pkinase"/>
    <property type="match status" value="2"/>
</dbReference>
<keyword evidence="4 5" id="KW-0067">ATP-binding</keyword>
<dbReference type="InterPro" id="IPR011009">
    <property type="entry name" value="Kinase-like_dom_sf"/>
</dbReference>
<dbReference type="InterPro" id="IPR000719">
    <property type="entry name" value="Prot_kinase_dom"/>
</dbReference>
<dbReference type="InterPro" id="IPR050538">
    <property type="entry name" value="MAP_kinase_kinase_kinase"/>
</dbReference>
<dbReference type="GO" id="GO:0005524">
    <property type="term" value="F:ATP binding"/>
    <property type="evidence" value="ECO:0007669"/>
    <property type="project" value="UniProtKB-UniRule"/>
</dbReference>
<sequence length="172" mass="18815">NDRPIGSGSFGAVYRAFTDRNQFVAVKVVKLSANASPQQLQRAIRNEEKGVRLLSRLNHRNILKFLKTDRDHQGNFCIFTELLSGNSLAGILEEYGVFSEDGIANFTRQCSNVMLTNEGVIKLIDFGLAKEIAASMAANATEVVGTPCFIPPEILDGGNFTDKSDIWSLGCT</sequence>
<dbReference type="Proteomes" id="UP000095280">
    <property type="component" value="Unplaced"/>
</dbReference>
<evidence type="ECO:0000313" key="8">
    <source>
        <dbReference type="WBParaSite" id="maker-uti_cns_0015541-snap-gene-0.2-mRNA-1"/>
    </source>
</evidence>
<keyword evidence="7" id="KW-1185">Reference proteome</keyword>
<evidence type="ECO:0000256" key="4">
    <source>
        <dbReference type="ARBA" id="ARBA00022840"/>
    </source>
</evidence>
<keyword evidence="1" id="KW-0808">Transferase</keyword>
<dbReference type="AlphaFoldDB" id="A0A1I8IRN7"/>
<name>A0A1I8IRN7_9PLAT</name>
<evidence type="ECO:0000256" key="3">
    <source>
        <dbReference type="ARBA" id="ARBA00022777"/>
    </source>
</evidence>
<evidence type="ECO:0000256" key="1">
    <source>
        <dbReference type="ARBA" id="ARBA00022679"/>
    </source>
</evidence>
<organism evidence="7 8">
    <name type="scientific">Macrostomum lignano</name>
    <dbReference type="NCBI Taxonomy" id="282301"/>
    <lineage>
        <taxon>Eukaryota</taxon>
        <taxon>Metazoa</taxon>
        <taxon>Spiralia</taxon>
        <taxon>Lophotrochozoa</taxon>
        <taxon>Platyhelminthes</taxon>
        <taxon>Rhabditophora</taxon>
        <taxon>Macrostomorpha</taxon>
        <taxon>Macrostomida</taxon>
        <taxon>Macrostomidae</taxon>
        <taxon>Macrostomum</taxon>
    </lineage>
</organism>
<evidence type="ECO:0000256" key="2">
    <source>
        <dbReference type="ARBA" id="ARBA00022741"/>
    </source>
</evidence>
<keyword evidence="3" id="KW-0418">Kinase</keyword>
<dbReference type="WBParaSite" id="maker-uti_cns_0015541-snap-gene-0.2-mRNA-1">
    <property type="protein sequence ID" value="maker-uti_cns_0015541-snap-gene-0.2-mRNA-1"/>
    <property type="gene ID" value="maker-uti_cns_0015541-snap-gene-0.2"/>
</dbReference>
<dbReference type="Gene3D" id="1.10.510.10">
    <property type="entry name" value="Transferase(Phosphotransferase) domain 1"/>
    <property type="match status" value="2"/>
</dbReference>
<dbReference type="PROSITE" id="PS50011">
    <property type="entry name" value="PROTEIN_KINASE_DOM"/>
    <property type="match status" value="1"/>
</dbReference>